<evidence type="ECO:0000313" key="6">
    <source>
        <dbReference type="Proteomes" id="UP000019591"/>
    </source>
</evidence>
<feature type="domain" description="4Fe-4S ferredoxin-type" evidence="4">
    <location>
        <begin position="150"/>
        <end position="179"/>
    </location>
</feature>
<evidence type="ECO:0000256" key="1">
    <source>
        <dbReference type="ARBA" id="ARBA00022723"/>
    </source>
</evidence>
<dbReference type="NCBIfam" id="TIGR04105">
    <property type="entry name" value="FeFe_hydrog_B1"/>
    <property type="match status" value="1"/>
</dbReference>
<keyword evidence="3" id="KW-0411">Iron-sulfur</keyword>
<dbReference type="KEGG" id="eac:EAL2_c10200"/>
<proteinExistence type="predicted"/>
<evidence type="ECO:0000256" key="3">
    <source>
        <dbReference type="ARBA" id="ARBA00023014"/>
    </source>
</evidence>
<evidence type="ECO:0000259" key="4">
    <source>
        <dbReference type="PROSITE" id="PS51379"/>
    </source>
</evidence>
<dbReference type="AlphaFoldDB" id="W8T3H5"/>
<dbReference type="SUPFAM" id="SSF54862">
    <property type="entry name" value="4Fe-4S ferredoxins"/>
    <property type="match status" value="1"/>
</dbReference>
<dbReference type="PANTHER" id="PTHR11615">
    <property type="entry name" value="NITRATE, FORMATE, IRON DEHYDROGENASE"/>
    <property type="match status" value="1"/>
</dbReference>
<dbReference type="EMBL" id="CP007452">
    <property type="protein sequence ID" value="AHM56319.1"/>
    <property type="molecule type" value="Genomic_DNA"/>
</dbReference>
<dbReference type="HOGENOM" id="CLU_039046_0_1_9"/>
<dbReference type="eggNOG" id="COG1142">
    <property type="taxonomic scope" value="Bacteria"/>
</dbReference>
<feature type="domain" description="4Fe-4S ferredoxin-type" evidence="4">
    <location>
        <begin position="197"/>
        <end position="226"/>
    </location>
</feature>
<keyword evidence="6" id="KW-1185">Reference proteome</keyword>
<dbReference type="Gene3D" id="3.40.950.10">
    <property type="entry name" value="Fe-only Hydrogenase (Larger Subunit), Chain L, domain 3"/>
    <property type="match status" value="1"/>
</dbReference>
<sequence>MIKIQLTSRIDNIYDEVSGLFKFGTVTKREKSEILQEIIKLYREKRLSKDEIEKLSSDYVDKQEEHYRCCIYKEKAIAEQKIKLGLGCSAAEDEFELKNIMGYKQIVHIVSAACDSCPINRFTVTEACRGCIEHKCMDVCPANAMVRINGRAYINQSLCRECGLCKTACPYNAISEVLRPCKASCPTAALSIESKQRKAIINEEECINCGQCVTACPFGAISDKSCIIAILEKLEEKSGKNIYAVVAPAIGSQVEDDVTMGKLKSALKQVGFHDVIEASYGADMVTAVETREFAERLEKGDKFMTTSCCPAFVNYIEKEFPELKANISSTVSPMMATAKLIKKMDENATVVFIGPCIAKKNEIKKDSLRGITDYVMTFEELSALLSAYGIDPADCEDEQVSEGSVYGRNFAAGGGVSGAIAQYVQEAGLEVQFKPVKVAGISEVKKALTMAKIGKLDGNFIEGMMCEGGCIGGPANICALNKARVNLKKFNQNSKIQSISENSETGALEGMHMHVE</sequence>
<dbReference type="InterPro" id="IPR017900">
    <property type="entry name" value="4Fe4S_Fe_S_CS"/>
</dbReference>
<dbReference type="EC" id="1.12.7.2" evidence="5"/>
<accession>W8T3H5</accession>
<dbReference type="Gene3D" id="3.30.70.20">
    <property type="match status" value="2"/>
</dbReference>
<dbReference type="InterPro" id="IPR027631">
    <property type="entry name" value="Mono_FeFe_hydrog"/>
</dbReference>
<dbReference type="Pfam" id="PF00037">
    <property type="entry name" value="Fer4"/>
    <property type="match status" value="2"/>
</dbReference>
<organism evidence="5 6">
    <name type="scientific">Peptoclostridium acidaminophilum DSM 3953</name>
    <dbReference type="NCBI Taxonomy" id="1286171"/>
    <lineage>
        <taxon>Bacteria</taxon>
        <taxon>Bacillati</taxon>
        <taxon>Bacillota</taxon>
        <taxon>Clostridia</taxon>
        <taxon>Peptostreptococcales</taxon>
        <taxon>Peptoclostridiaceae</taxon>
        <taxon>Peptoclostridium</taxon>
    </lineage>
</organism>
<keyword evidence="5" id="KW-0560">Oxidoreductase</keyword>
<evidence type="ECO:0000313" key="5">
    <source>
        <dbReference type="EMBL" id="AHM56319.1"/>
    </source>
</evidence>
<dbReference type="InterPro" id="IPR050340">
    <property type="entry name" value="Cytosolic_Fe-S_CAF"/>
</dbReference>
<dbReference type="Proteomes" id="UP000019591">
    <property type="component" value="Chromosome"/>
</dbReference>
<name>W8T3H5_PEPAC</name>
<dbReference type="Pfam" id="PF02906">
    <property type="entry name" value="Fe_hyd_lg_C"/>
    <property type="match status" value="1"/>
</dbReference>
<dbReference type="eggNOG" id="COG4624">
    <property type="taxonomic scope" value="Bacteria"/>
</dbReference>
<dbReference type="GO" id="GO:0051536">
    <property type="term" value="F:iron-sulfur cluster binding"/>
    <property type="evidence" value="ECO:0007669"/>
    <property type="project" value="UniProtKB-KW"/>
</dbReference>
<evidence type="ECO:0000256" key="2">
    <source>
        <dbReference type="ARBA" id="ARBA00023004"/>
    </source>
</evidence>
<keyword evidence="2" id="KW-0408">Iron</keyword>
<dbReference type="PROSITE" id="PS51379">
    <property type="entry name" value="4FE4S_FER_2"/>
    <property type="match status" value="2"/>
</dbReference>
<dbReference type="InterPro" id="IPR004108">
    <property type="entry name" value="Fe_hydrogenase_lsu_C"/>
</dbReference>
<dbReference type="RefSeq" id="WP_330375813.1">
    <property type="nucleotide sequence ID" value="NZ_CP007452.1"/>
</dbReference>
<protein>
    <submittedName>
        <fullName evidence="5">Iron hydrogenase 1</fullName>
        <ecNumber evidence="5">1.12.7.2</ecNumber>
    </submittedName>
</protein>
<gene>
    <name evidence="5" type="ORF">EAL2_c10200</name>
</gene>
<dbReference type="PROSITE" id="PS00198">
    <property type="entry name" value="4FE4S_FER_1"/>
    <property type="match status" value="1"/>
</dbReference>
<dbReference type="GO" id="GO:0046872">
    <property type="term" value="F:metal ion binding"/>
    <property type="evidence" value="ECO:0007669"/>
    <property type="project" value="UniProtKB-KW"/>
</dbReference>
<dbReference type="PATRIC" id="fig|1286171.3.peg.970"/>
<dbReference type="GO" id="GO:0008901">
    <property type="term" value="F:ferredoxin hydrogenase activity"/>
    <property type="evidence" value="ECO:0007669"/>
    <property type="project" value="UniProtKB-EC"/>
</dbReference>
<dbReference type="SUPFAM" id="SSF53920">
    <property type="entry name" value="Fe-only hydrogenase"/>
    <property type="match status" value="1"/>
</dbReference>
<dbReference type="InterPro" id="IPR017896">
    <property type="entry name" value="4Fe4S_Fe-S-bd"/>
</dbReference>
<dbReference type="InterPro" id="IPR009016">
    <property type="entry name" value="Fe_hydrogenase"/>
</dbReference>
<reference evidence="5 6" key="1">
    <citation type="journal article" date="2014" name="Genome Announc.">
        <title>Complete Genome Sequence of Amino Acid-Utilizing Eubacterium acidaminophilum al-2 (DSM 3953).</title>
        <authorList>
            <person name="Poehlein A."/>
            <person name="Andreesen J.R."/>
            <person name="Daniel R."/>
        </authorList>
    </citation>
    <scope>NUCLEOTIDE SEQUENCE [LARGE SCALE GENOMIC DNA]</scope>
    <source>
        <strain evidence="5 6">DSM 3953</strain>
    </source>
</reference>
<keyword evidence="1" id="KW-0479">Metal-binding</keyword>
<dbReference type="STRING" id="1286171.EAL2_c10200"/>